<dbReference type="GO" id="GO:0003989">
    <property type="term" value="F:acetyl-CoA carboxylase activity"/>
    <property type="evidence" value="ECO:0007669"/>
    <property type="project" value="InterPro"/>
</dbReference>
<keyword evidence="1" id="KW-0808">Transferase</keyword>
<dbReference type="NCBIfam" id="TIGR03133">
    <property type="entry name" value="malonate_beta"/>
    <property type="match status" value="1"/>
</dbReference>
<protein>
    <submittedName>
        <fullName evidence="3">Biotin-independent malonate decarboxylase subunit beta</fullName>
    </submittedName>
</protein>
<dbReference type="GO" id="GO:0009317">
    <property type="term" value="C:acetyl-CoA carboxylase complex"/>
    <property type="evidence" value="ECO:0007669"/>
    <property type="project" value="InterPro"/>
</dbReference>
<dbReference type="Gene3D" id="3.90.226.10">
    <property type="entry name" value="2-enoyl-CoA Hydratase, Chain A, domain 1"/>
    <property type="match status" value="1"/>
</dbReference>
<reference evidence="3 4" key="1">
    <citation type="submission" date="2018-12" db="EMBL/GenBank/DDBJ databases">
        <title>bacterium Hansschlegelia zhihuaiae S113.</title>
        <authorList>
            <person name="He J."/>
        </authorList>
    </citation>
    <scope>NUCLEOTIDE SEQUENCE [LARGE SCALE GENOMIC DNA]</scope>
    <source>
        <strain evidence="3 4">S 113</strain>
    </source>
</reference>
<accession>A0A4Q0M9N9</accession>
<evidence type="ECO:0000313" key="3">
    <source>
        <dbReference type="EMBL" id="RXF69930.1"/>
    </source>
</evidence>
<dbReference type="OrthoDB" id="5502755at2"/>
<dbReference type="InterPro" id="IPR017556">
    <property type="entry name" value="Malonate_beta"/>
</dbReference>
<dbReference type="GO" id="GO:0006633">
    <property type="term" value="P:fatty acid biosynthetic process"/>
    <property type="evidence" value="ECO:0007669"/>
    <property type="project" value="InterPro"/>
</dbReference>
<dbReference type="SUPFAM" id="SSF52096">
    <property type="entry name" value="ClpP/crotonase"/>
    <property type="match status" value="1"/>
</dbReference>
<dbReference type="GO" id="GO:0016831">
    <property type="term" value="F:carboxy-lyase activity"/>
    <property type="evidence" value="ECO:0007669"/>
    <property type="project" value="InterPro"/>
</dbReference>
<name>A0A4Q0M9N9_9HYPH</name>
<dbReference type="GO" id="GO:2001295">
    <property type="term" value="P:malonyl-CoA biosynthetic process"/>
    <property type="evidence" value="ECO:0007669"/>
    <property type="project" value="TreeGrafter"/>
</dbReference>
<dbReference type="NCBIfam" id="NF005530">
    <property type="entry name" value="PRK07189.1"/>
    <property type="match status" value="1"/>
</dbReference>
<keyword evidence="4" id="KW-1185">Reference proteome</keyword>
<dbReference type="GO" id="GO:0016740">
    <property type="term" value="F:transferase activity"/>
    <property type="evidence" value="ECO:0007669"/>
    <property type="project" value="UniProtKB-KW"/>
</dbReference>
<dbReference type="InterPro" id="IPR000438">
    <property type="entry name" value="Acetyl_CoA_COase_Trfase_b_su"/>
</dbReference>
<dbReference type="InterPro" id="IPR034733">
    <property type="entry name" value="AcCoA_carboxyl_beta"/>
</dbReference>
<evidence type="ECO:0000259" key="2">
    <source>
        <dbReference type="PROSITE" id="PS50980"/>
    </source>
</evidence>
<dbReference type="PRINTS" id="PR01070">
    <property type="entry name" value="ACCCTRFRASEB"/>
</dbReference>
<dbReference type="Proteomes" id="UP000289708">
    <property type="component" value="Unassembled WGS sequence"/>
</dbReference>
<dbReference type="PROSITE" id="PS50980">
    <property type="entry name" value="COA_CT_NTER"/>
    <property type="match status" value="1"/>
</dbReference>
<dbReference type="InterPro" id="IPR011762">
    <property type="entry name" value="COA_CT_N"/>
</dbReference>
<dbReference type="Pfam" id="PF01039">
    <property type="entry name" value="Carboxyl_trans"/>
    <property type="match status" value="1"/>
</dbReference>
<proteinExistence type="predicted"/>
<evidence type="ECO:0000256" key="1">
    <source>
        <dbReference type="ARBA" id="ARBA00022679"/>
    </source>
</evidence>
<dbReference type="PANTHER" id="PTHR42995">
    <property type="entry name" value="ACETYL-COENZYME A CARBOXYLASE CARBOXYL TRANSFERASE SUBUNIT BETA, CHLOROPLASTIC"/>
    <property type="match status" value="1"/>
</dbReference>
<dbReference type="GO" id="GO:0005975">
    <property type="term" value="P:carbohydrate metabolic process"/>
    <property type="evidence" value="ECO:0007669"/>
    <property type="project" value="InterPro"/>
</dbReference>
<dbReference type="PANTHER" id="PTHR42995:SF1">
    <property type="entry name" value="MALONATE DECARBOXYLASE BETA SUBUNIT"/>
    <property type="match status" value="1"/>
</dbReference>
<evidence type="ECO:0000313" key="4">
    <source>
        <dbReference type="Proteomes" id="UP000289708"/>
    </source>
</evidence>
<gene>
    <name evidence="3" type="ORF">EK403_17485</name>
</gene>
<feature type="domain" description="CoA carboxyltransferase N-terminal" evidence="2">
    <location>
        <begin position="1"/>
        <end position="240"/>
    </location>
</feature>
<sequence>MRVARHSFYEATARKRVRGLVDAGSFREFCGPAERVTSPHLPALGLPVAFDDGVVVGEGTMDGRKVLIAAQEGGFMGGAVGEVHGAKITGLLERAVDTRPEAVVLLLDTGGVRLHEANAGLVAMGEIQRAALSARHTGVPVIVAIGGKNGCYGGMSIVARSCDWIVASEEGRLSISGPEVIETVEGIEEFDSQDRALVWRTMGAKHRRLIGEIDALVADDMDEFRDAILRFVGRSRPLDLDALEAEHAMLSRRLERFWDCADGTDVWARLGVNDPASVPSLPADRFNALLGALSGERR</sequence>
<comment type="caution">
    <text evidence="3">The sequence shown here is derived from an EMBL/GenBank/DDBJ whole genome shotgun (WGS) entry which is preliminary data.</text>
</comment>
<dbReference type="InterPro" id="IPR029045">
    <property type="entry name" value="ClpP/crotonase-like_dom_sf"/>
</dbReference>
<dbReference type="EMBL" id="RYFI01000019">
    <property type="protein sequence ID" value="RXF69930.1"/>
    <property type="molecule type" value="Genomic_DNA"/>
</dbReference>
<dbReference type="AlphaFoldDB" id="A0A4Q0M9N9"/>
<organism evidence="3 4">
    <name type="scientific">Hansschlegelia zhihuaiae</name>
    <dbReference type="NCBI Taxonomy" id="405005"/>
    <lineage>
        <taxon>Bacteria</taxon>
        <taxon>Pseudomonadati</taxon>
        <taxon>Pseudomonadota</taxon>
        <taxon>Alphaproteobacteria</taxon>
        <taxon>Hyphomicrobiales</taxon>
        <taxon>Methylopilaceae</taxon>
        <taxon>Hansschlegelia</taxon>
    </lineage>
</organism>
<dbReference type="RefSeq" id="WP_128778759.1">
    <property type="nucleotide sequence ID" value="NZ_RYFI01000019.1"/>
</dbReference>